<accession>A0A7N0T6M1</accession>
<dbReference type="InterPro" id="IPR008942">
    <property type="entry name" value="ENTH_VHS"/>
</dbReference>
<keyword evidence="5" id="KW-0333">Golgi apparatus</keyword>
<reference evidence="11" key="1">
    <citation type="submission" date="2021-01" db="UniProtKB">
        <authorList>
            <consortium name="EnsemblPlants"/>
        </authorList>
    </citation>
    <scope>IDENTIFICATION</scope>
</reference>
<dbReference type="InterPro" id="IPR014712">
    <property type="entry name" value="ANTH_dom_sf"/>
</dbReference>
<evidence type="ECO:0000259" key="10">
    <source>
        <dbReference type="PROSITE" id="PS50942"/>
    </source>
</evidence>
<dbReference type="GO" id="GO:0048268">
    <property type="term" value="P:clathrin coat assembly"/>
    <property type="evidence" value="ECO:0007669"/>
    <property type="project" value="InterPro"/>
</dbReference>
<dbReference type="PANTHER" id="PTHR22951">
    <property type="entry name" value="CLATHRIN ASSEMBLY PROTEIN"/>
    <property type="match status" value="1"/>
</dbReference>
<dbReference type="InterPro" id="IPR011417">
    <property type="entry name" value="ANTH_dom"/>
</dbReference>
<organism evidence="11 12">
    <name type="scientific">Kalanchoe fedtschenkoi</name>
    <name type="common">Lavender scallops</name>
    <name type="synonym">South American air plant</name>
    <dbReference type="NCBI Taxonomy" id="63787"/>
    <lineage>
        <taxon>Eukaryota</taxon>
        <taxon>Viridiplantae</taxon>
        <taxon>Streptophyta</taxon>
        <taxon>Embryophyta</taxon>
        <taxon>Tracheophyta</taxon>
        <taxon>Spermatophyta</taxon>
        <taxon>Magnoliopsida</taxon>
        <taxon>eudicotyledons</taxon>
        <taxon>Gunneridae</taxon>
        <taxon>Pentapetalae</taxon>
        <taxon>Saxifragales</taxon>
        <taxon>Crassulaceae</taxon>
        <taxon>Kalanchoe</taxon>
    </lineage>
</organism>
<proteinExistence type="predicted"/>
<keyword evidence="8" id="KW-0968">Cytoplasmic vesicle</keyword>
<evidence type="ECO:0000313" key="12">
    <source>
        <dbReference type="Proteomes" id="UP000594263"/>
    </source>
</evidence>
<feature type="compositionally biased region" description="Low complexity" evidence="9">
    <location>
        <begin position="485"/>
        <end position="498"/>
    </location>
</feature>
<comment type="subcellular location">
    <subcellularLocation>
        <location evidence="1">Cytoplasmic vesicle</location>
        <location evidence="1">Clathrin-coated vesicle</location>
    </subcellularLocation>
    <subcellularLocation>
        <location evidence="2">Golgi apparatus</location>
    </subcellularLocation>
    <subcellularLocation>
        <location evidence="3">Membrane</location>
        <location evidence="3">Clathrin-coated pit</location>
    </subcellularLocation>
</comment>
<dbReference type="Pfam" id="PF07651">
    <property type="entry name" value="ANTH"/>
    <property type="match status" value="1"/>
</dbReference>
<dbReference type="InterPro" id="IPR045192">
    <property type="entry name" value="AP180-like"/>
</dbReference>
<dbReference type="GO" id="GO:0032050">
    <property type="term" value="F:clathrin heavy chain binding"/>
    <property type="evidence" value="ECO:0007669"/>
    <property type="project" value="TreeGrafter"/>
</dbReference>
<dbReference type="GO" id="GO:0030136">
    <property type="term" value="C:clathrin-coated vesicle"/>
    <property type="evidence" value="ECO:0007669"/>
    <property type="project" value="UniProtKB-SubCell"/>
</dbReference>
<keyword evidence="6" id="KW-0472">Membrane</keyword>
<evidence type="ECO:0000256" key="9">
    <source>
        <dbReference type="SAM" id="MobiDB-lite"/>
    </source>
</evidence>
<evidence type="ECO:0000256" key="3">
    <source>
        <dbReference type="ARBA" id="ARBA00004600"/>
    </source>
</evidence>
<evidence type="ECO:0000313" key="11">
    <source>
        <dbReference type="EnsemblPlants" id="Kaladp0024s0384.1.v1.1"/>
    </source>
</evidence>
<evidence type="ECO:0000256" key="6">
    <source>
        <dbReference type="ARBA" id="ARBA00023136"/>
    </source>
</evidence>
<dbReference type="SUPFAM" id="SSF48464">
    <property type="entry name" value="ENTH/VHS domain"/>
    <property type="match status" value="1"/>
</dbReference>
<dbReference type="PROSITE" id="PS50942">
    <property type="entry name" value="ENTH"/>
    <property type="match status" value="1"/>
</dbReference>
<dbReference type="GO" id="GO:0000149">
    <property type="term" value="F:SNARE binding"/>
    <property type="evidence" value="ECO:0007669"/>
    <property type="project" value="TreeGrafter"/>
</dbReference>
<evidence type="ECO:0000256" key="2">
    <source>
        <dbReference type="ARBA" id="ARBA00004555"/>
    </source>
</evidence>
<evidence type="ECO:0000256" key="8">
    <source>
        <dbReference type="ARBA" id="ARBA00023329"/>
    </source>
</evidence>
<evidence type="ECO:0000256" key="7">
    <source>
        <dbReference type="ARBA" id="ARBA00023176"/>
    </source>
</evidence>
<dbReference type="GO" id="GO:0006900">
    <property type="term" value="P:vesicle budding from membrane"/>
    <property type="evidence" value="ECO:0007669"/>
    <property type="project" value="TreeGrafter"/>
</dbReference>
<evidence type="ECO:0000256" key="5">
    <source>
        <dbReference type="ARBA" id="ARBA00023034"/>
    </source>
</evidence>
<dbReference type="OMA" id="KTHTWQV"/>
<dbReference type="InterPro" id="IPR013809">
    <property type="entry name" value="ENTH"/>
</dbReference>
<dbReference type="Gene3D" id="1.20.58.150">
    <property type="entry name" value="ANTH domain"/>
    <property type="match status" value="1"/>
</dbReference>
<dbReference type="FunFam" id="1.20.58.150:FF:000005">
    <property type="entry name" value="putative clathrin assembly protein At2g25430"/>
    <property type="match status" value="1"/>
</dbReference>
<feature type="region of interest" description="Disordered" evidence="9">
    <location>
        <begin position="484"/>
        <end position="529"/>
    </location>
</feature>
<dbReference type="GO" id="GO:0005905">
    <property type="term" value="C:clathrin-coated pit"/>
    <property type="evidence" value="ECO:0007669"/>
    <property type="project" value="UniProtKB-SubCell"/>
</dbReference>
<feature type="compositionally biased region" description="Basic and acidic residues" evidence="9">
    <location>
        <begin position="333"/>
        <end position="349"/>
    </location>
</feature>
<dbReference type="GO" id="GO:0072583">
    <property type="term" value="P:clathrin-dependent endocytosis"/>
    <property type="evidence" value="ECO:0007669"/>
    <property type="project" value="InterPro"/>
</dbReference>
<name>A0A7N0T6M1_KALFE</name>
<keyword evidence="7" id="KW-0168">Coated pit</keyword>
<dbReference type="GO" id="GO:0005546">
    <property type="term" value="F:phosphatidylinositol-4,5-bisphosphate binding"/>
    <property type="evidence" value="ECO:0007669"/>
    <property type="project" value="TreeGrafter"/>
</dbReference>
<dbReference type="PANTHER" id="PTHR22951:SF97">
    <property type="entry name" value="ENTH DOMAIN-CONTAINING PROTEIN"/>
    <property type="match status" value="1"/>
</dbReference>
<dbReference type="EnsemblPlants" id="Kaladp0024s0384.1.v1.1">
    <property type="protein sequence ID" value="Kaladp0024s0384.1.v1.1"/>
    <property type="gene ID" value="Kaladp0024s0384.v1.1"/>
</dbReference>
<dbReference type="SMART" id="SM00273">
    <property type="entry name" value="ENTH"/>
    <property type="match status" value="1"/>
</dbReference>
<sequence>MAAGSGSGPQQNLRKAIGAIKDSTKVGLVIVNSEFKDLDVAIVKATNHIEKLPKEKHVRTIFSAMSASRPQQDVNYCIDALTKRLAKTHNWAVALKTLLVIHRALKEIGSSFCQELTAHSRGRSGLMMHLSHFKDDSTPNAWDYSAWVRTYALFLEERIECFRVLKYDVQKDQSRTKNLFTPDLLDQLPAMQQLLHRLLACQPEGAAAYNNLIQYALAMVASESVWIYVAIADGILNLVDKYFEMQRQEAIRALDIYKKASDQAEKLSEFFESCRGLAFGKGQKFVKIKQPPASFIISMEEYVKDIKERIAVTPHADALLDDFTFNFDDVGAEEPKQSDTTSKEAAKDEMDAETATAVASREAVEVDLLCFDDLNEEASELEEKNADSAKALSSTSETPNWELALVSASSSIEAAGSGSKLAGGLDKLTLDSLYDKAISQGATYYVKQPAPNPFMDDAHDTCSSFQVPTSVQPPTNVQMGNVATQHQQQDILVIQQQQPPGGHDPYNPFLTSEQTPPSQPTKDPFSGLI</sequence>
<protein>
    <recommendedName>
        <fullName evidence="10">ENTH domain-containing protein</fullName>
    </recommendedName>
</protein>
<dbReference type="InterPro" id="IPR048050">
    <property type="entry name" value="ANTH_N_plant"/>
</dbReference>
<keyword evidence="12" id="KW-1185">Reference proteome</keyword>
<feature type="domain" description="ENTH" evidence="10">
    <location>
        <begin position="30"/>
        <end position="169"/>
    </location>
</feature>
<evidence type="ECO:0000256" key="4">
    <source>
        <dbReference type="ARBA" id="ARBA00022583"/>
    </source>
</evidence>
<dbReference type="CDD" id="cd03564">
    <property type="entry name" value="ANTH_N"/>
    <property type="match status" value="1"/>
</dbReference>
<dbReference type="GO" id="GO:0005794">
    <property type="term" value="C:Golgi apparatus"/>
    <property type="evidence" value="ECO:0007669"/>
    <property type="project" value="UniProtKB-SubCell"/>
</dbReference>
<dbReference type="AlphaFoldDB" id="A0A7N0T6M1"/>
<evidence type="ECO:0000256" key="1">
    <source>
        <dbReference type="ARBA" id="ARBA00004132"/>
    </source>
</evidence>
<keyword evidence="4" id="KW-0254">Endocytosis</keyword>
<dbReference type="Gramene" id="Kaladp0024s0384.1.v1.1">
    <property type="protein sequence ID" value="Kaladp0024s0384.1.v1.1"/>
    <property type="gene ID" value="Kaladp0024s0384.v1.1"/>
</dbReference>
<feature type="region of interest" description="Disordered" evidence="9">
    <location>
        <begin position="331"/>
        <end position="350"/>
    </location>
</feature>
<dbReference type="Proteomes" id="UP000594263">
    <property type="component" value="Unplaced"/>
</dbReference>
<dbReference type="GO" id="GO:0005545">
    <property type="term" value="F:1-phosphatidylinositol binding"/>
    <property type="evidence" value="ECO:0007669"/>
    <property type="project" value="InterPro"/>
</dbReference>
<dbReference type="SUPFAM" id="SSF89009">
    <property type="entry name" value="GAT-like domain"/>
    <property type="match status" value="1"/>
</dbReference>
<dbReference type="Gene3D" id="1.25.40.90">
    <property type="match status" value="1"/>
</dbReference>